<dbReference type="InterPro" id="IPR018906">
    <property type="entry name" value="DNA_integrity_scan_DisA_link"/>
</dbReference>
<dbReference type="Gene3D" id="3.40.1700.10">
    <property type="entry name" value="DNA integrity scanning protein, DisA, N-terminal domain"/>
    <property type="match status" value="1"/>
</dbReference>
<dbReference type="Pfam" id="PF10635">
    <property type="entry name" value="DisA-linker"/>
    <property type="match status" value="1"/>
</dbReference>
<name>A0A6J6JWN1_9ZZZZ</name>
<feature type="coiled-coil region" evidence="10">
    <location>
        <begin position="136"/>
        <end position="170"/>
    </location>
</feature>
<dbReference type="EMBL" id="CAEZVK010000213">
    <property type="protein sequence ID" value="CAB4641747.1"/>
    <property type="molecule type" value="Genomic_DNA"/>
</dbReference>
<dbReference type="PROSITE" id="PS51794">
    <property type="entry name" value="DAC"/>
    <property type="match status" value="1"/>
</dbReference>
<dbReference type="InterPro" id="IPR023763">
    <property type="entry name" value="DNA_integrity_scanning_protein"/>
</dbReference>
<evidence type="ECO:0000256" key="9">
    <source>
        <dbReference type="ARBA" id="ARBA00023204"/>
    </source>
</evidence>
<dbReference type="InterPro" id="IPR038331">
    <property type="entry name" value="DisA_sf"/>
</dbReference>
<evidence type="ECO:0000256" key="3">
    <source>
        <dbReference type="ARBA" id="ARBA00022695"/>
    </source>
</evidence>
<keyword evidence="7" id="KW-0460">Magnesium</keyword>
<dbReference type="PANTHER" id="PTHR34185">
    <property type="entry name" value="DIADENYLATE CYCLASE"/>
    <property type="match status" value="1"/>
</dbReference>
<evidence type="ECO:0000313" key="13">
    <source>
        <dbReference type="EMBL" id="CAB4641747.1"/>
    </source>
</evidence>
<keyword evidence="9" id="KW-0234">DNA repair</keyword>
<accession>A0A6J6JWN1</accession>
<dbReference type="SUPFAM" id="SSF143597">
    <property type="entry name" value="YojJ-like"/>
    <property type="match status" value="1"/>
</dbReference>
<dbReference type="GO" id="GO:0003677">
    <property type="term" value="F:DNA binding"/>
    <property type="evidence" value="ECO:0007669"/>
    <property type="project" value="UniProtKB-KW"/>
</dbReference>
<evidence type="ECO:0000256" key="4">
    <source>
        <dbReference type="ARBA" id="ARBA00022741"/>
    </source>
</evidence>
<evidence type="ECO:0000313" key="14">
    <source>
        <dbReference type="EMBL" id="CAB4942839.1"/>
    </source>
</evidence>
<dbReference type="GO" id="GO:0006281">
    <property type="term" value="P:DNA repair"/>
    <property type="evidence" value="ECO:0007669"/>
    <property type="project" value="UniProtKB-KW"/>
</dbReference>
<evidence type="ECO:0000313" key="12">
    <source>
        <dbReference type="EMBL" id="CAB4614801.1"/>
    </source>
</evidence>
<feature type="domain" description="DAC" evidence="11">
    <location>
        <begin position="1"/>
        <end position="138"/>
    </location>
</feature>
<keyword evidence="5" id="KW-0227">DNA damage</keyword>
<dbReference type="Gene3D" id="1.10.150.20">
    <property type="entry name" value="5' to 3' exonuclease, C-terminal subdomain"/>
    <property type="match status" value="1"/>
</dbReference>
<dbReference type="InterPro" id="IPR050338">
    <property type="entry name" value="DisA"/>
</dbReference>
<evidence type="ECO:0000259" key="11">
    <source>
        <dbReference type="PROSITE" id="PS51794"/>
    </source>
</evidence>
<keyword evidence="10" id="KW-0175">Coiled coil</keyword>
<dbReference type="Pfam" id="PF02457">
    <property type="entry name" value="DAC"/>
    <property type="match status" value="1"/>
</dbReference>
<dbReference type="GO" id="GO:0005524">
    <property type="term" value="F:ATP binding"/>
    <property type="evidence" value="ECO:0007669"/>
    <property type="project" value="UniProtKB-KW"/>
</dbReference>
<dbReference type="EMBL" id="CAFBNA010000119">
    <property type="protein sequence ID" value="CAB4942839.1"/>
    <property type="molecule type" value="Genomic_DNA"/>
</dbReference>
<gene>
    <name evidence="12" type="ORF">UFOPK1827_01528</name>
    <name evidence="13" type="ORF">UFOPK2000_01460</name>
    <name evidence="14" type="ORF">UFOPK3708_01550</name>
</gene>
<comment type="catalytic activity">
    <reaction evidence="1">
        <text>2 ATP = 3',3'-c-di-AMP + 2 diphosphate</text>
        <dbReference type="Rhea" id="RHEA:35655"/>
        <dbReference type="ChEBI" id="CHEBI:30616"/>
        <dbReference type="ChEBI" id="CHEBI:33019"/>
        <dbReference type="ChEBI" id="CHEBI:71500"/>
        <dbReference type="EC" id="2.7.7.85"/>
    </reaction>
</comment>
<protein>
    <submittedName>
        <fullName evidence="13">Unannotated protein</fullName>
    </submittedName>
</protein>
<evidence type="ECO:0000256" key="7">
    <source>
        <dbReference type="ARBA" id="ARBA00022842"/>
    </source>
</evidence>
<evidence type="ECO:0000256" key="6">
    <source>
        <dbReference type="ARBA" id="ARBA00022840"/>
    </source>
</evidence>
<keyword evidence="2" id="KW-0808">Transferase</keyword>
<keyword evidence="8" id="KW-0238">DNA-binding</keyword>
<dbReference type="InterPro" id="IPR003390">
    <property type="entry name" value="DNA_integrity_scan_DisA_N"/>
</dbReference>
<organism evidence="13">
    <name type="scientific">freshwater metagenome</name>
    <dbReference type="NCBI Taxonomy" id="449393"/>
    <lineage>
        <taxon>unclassified sequences</taxon>
        <taxon>metagenomes</taxon>
        <taxon>ecological metagenomes</taxon>
    </lineage>
</organism>
<sequence length="348" mass="37959">MLQALGMVAPGTPLREGFDRILQSGMGALIVVGDGPDVLNICSGGFLLDAAFSPQRLSELAKMDGAIVLASNASRIARANVHLVPKPNVPTSETGTRHRTAERVARSITVPVISVSEDMSIIAVYVGDEKHQLMPIPRLLDRANQAMKTLERYKERLVEVSNNLNALEVQGAVTVRDVVVMLQRTEMVLRIAEEIEFDIVELGVDGRLFRLQLEEVIAGVANDRRSVVLDYLHEDNDWHFAEASAGLSGLDMEQLLDLTAVASVLHLEDADDLKASVQPKGYRMLSRVPRLPESIVDRIVAKFGSLDVVMSATEAELEAVEGVGDQRARSIKDGLARMAEASVLDTYN</sequence>
<evidence type="ECO:0000256" key="1">
    <source>
        <dbReference type="ARBA" id="ARBA00000877"/>
    </source>
</evidence>
<dbReference type="AlphaFoldDB" id="A0A6J6JWN1"/>
<keyword evidence="4" id="KW-0547">Nucleotide-binding</keyword>
<reference evidence="13" key="1">
    <citation type="submission" date="2020-05" db="EMBL/GenBank/DDBJ databases">
        <authorList>
            <person name="Chiriac C."/>
            <person name="Salcher M."/>
            <person name="Ghai R."/>
            <person name="Kavagutti S V."/>
        </authorList>
    </citation>
    <scope>NUCLEOTIDE SEQUENCE</scope>
</reference>
<dbReference type="InterPro" id="IPR036888">
    <property type="entry name" value="DNA_integrity_DisA_N_sf"/>
</dbReference>
<dbReference type="HAMAP" id="MF_01438">
    <property type="entry name" value="DisA"/>
    <property type="match status" value="1"/>
</dbReference>
<dbReference type="InterPro" id="IPR010994">
    <property type="entry name" value="RuvA_2-like"/>
</dbReference>
<dbReference type="EMBL" id="CAEZUO010000088">
    <property type="protein sequence ID" value="CAB4614801.1"/>
    <property type="molecule type" value="Genomic_DNA"/>
</dbReference>
<dbReference type="GO" id="GO:0106408">
    <property type="term" value="F:diadenylate cyclase activity"/>
    <property type="evidence" value="ECO:0007669"/>
    <property type="project" value="UniProtKB-EC"/>
</dbReference>
<evidence type="ECO:0000256" key="8">
    <source>
        <dbReference type="ARBA" id="ARBA00023125"/>
    </source>
</evidence>
<dbReference type="NCBIfam" id="NF010009">
    <property type="entry name" value="PRK13482.1"/>
    <property type="match status" value="1"/>
</dbReference>
<dbReference type="SUPFAM" id="SSF47781">
    <property type="entry name" value="RuvA domain 2-like"/>
    <property type="match status" value="1"/>
</dbReference>
<dbReference type="GO" id="GO:0004016">
    <property type="term" value="F:adenylate cyclase activity"/>
    <property type="evidence" value="ECO:0007669"/>
    <property type="project" value="TreeGrafter"/>
</dbReference>
<evidence type="ECO:0000256" key="5">
    <source>
        <dbReference type="ARBA" id="ARBA00022763"/>
    </source>
</evidence>
<keyword evidence="6" id="KW-0067">ATP-binding</keyword>
<dbReference type="Gene3D" id="1.20.1260.110">
    <property type="entry name" value="DNA integrity scanning linker region"/>
    <property type="match status" value="1"/>
</dbReference>
<dbReference type="PANTHER" id="PTHR34185:SF3">
    <property type="entry name" value="DNA INTEGRITY SCANNING PROTEIN DISA"/>
    <property type="match status" value="1"/>
</dbReference>
<evidence type="ECO:0000256" key="2">
    <source>
        <dbReference type="ARBA" id="ARBA00022679"/>
    </source>
</evidence>
<evidence type="ECO:0000256" key="10">
    <source>
        <dbReference type="SAM" id="Coils"/>
    </source>
</evidence>
<proteinExistence type="inferred from homology"/>
<keyword evidence="3" id="KW-0548">Nucleotidyltransferase</keyword>